<comment type="caution">
    <text evidence="12">The sequence shown here is derived from an EMBL/GenBank/DDBJ whole genome shotgun (WGS) entry which is preliminary data.</text>
</comment>
<keyword evidence="13" id="KW-1185">Reference proteome</keyword>
<evidence type="ECO:0000256" key="5">
    <source>
        <dbReference type="ARBA" id="ARBA00022679"/>
    </source>
</evidence>
<evidence type="ECO:0000313" key="13">
    <source>
        <dbReference type="Proteomes" id="UP001420932"/>
    </source>
</evidence>
<evidence type="ECO:0000256" key="4">
    <source>
        <dbReference type="ARBA" id="ARBA00022527"/>
    </source>
</evidence>
<dbReference type="FunFam" id="1.10.510.10:FF:000032">
    <property type="entry name" value="Serine/threonine-protein kinase PBS1"/>
    <property type="match status" value="1"/>
</dbReference>
<keyword evidence="3" id="KW-1003">Cell membrane</keyword>
<dbReference type="PROSITE" id="PS50011">
    <property type="entry name" value="PROTEIN_KINASE_DOM"/>
    <property type="match status" value="1"/>
</dbReference>
<dbReference type="GO" id="GO:0005524">
    <property type="term" value="F:ATP binding"/>
    <property type="evidence" value="ECO:0007669"/>
    <property type="project" value="UniProtKB-KW"/>
</dbReference>
<evidence type="ECO:0000259" key="11">
    <source>
        <dbReference type="PROSITE" id="PS50011"/>
    </source>
</evidence>
<dbReference type="Proteomes" id="UP001420932">
    <property type="component" value="Unassembled WGS sequence"/>
</dbReference>
<dbReference type="InterPro" id="IPR000719">
    <property type="entry name" value="Prot_kinase_dom"/>
</dbReference>
<dbReference type="PANTHER" id="PTHR47985:SF4">
    <property type="entry name" value="SERINE_THREONINE-PROTEIN KINASE PBL27"/>
    <property type="match status" value="1"/>
</dbReference>
<keyword evidence="5" id="KW-0808">Transferase</keyword>
<dbReference type="SMART" id="SM00220">
    <property type="entry name" value="S_TKc"/>
    <property type="match status" value="1"/>
</dbReference>
<keyword evidence="8" id="KW-0067">ATP-binding</keyword>
<proteinExistence type="inferred from homology"/>
<keyword evidence="9" id="KW-0472">Membrane</keyword>
<dbReference type="EMBL" id="JBBNAF010000003">
    <property type="protein sequence ID" value="KAK9161470.1"/>
    <property type="molecule type" value="Genomic_DNA"/>
</dbReference>
<evidence type="ECO:0000313" key="12">
    <source>
        <dbReference type="EMBL" id="KAK9161470.1"/>
    </source>
</evidence>
<name>A0AAP0PZM8_9MAGN</name>
<feature type="compositionally biased region" description="Basic and acidic residues" evidence="10">
    <location>
        <begin position="357"/>
        <end position="369"/>
    </location>
</feature>
<evidence type="ECO:0000256" key="1">
    <source>
        <dbReference type="ARBA" id="ARBA00004236"/>
    </source>
</evidence>
<feature type="region of interest" description="Disordered" evidence="10">
    <location>
        <begin position="1"/>
        <end position="21"/>
    </location>
</feature>
<accession>A0AAP0PZM8</accession>
<dbReference type="Gene3D" id="1.10.510.10">
    <property type="entry name" value="Transferase(Phosphotransferase) domain 1"/>
    <property type="match status" value="1"/>
</dbReference>
<reference evidence="12 13" key="1">
    <citation type="submission" date="2024-01" db="EMBL/GenBank/DDBJ databases">
        <title>Genome assemblies of Stephania.</title>
        <authorList>
            <person name="Yang L."/>
        </authorList>
    </citation>
    <scope>NUCLEOTIDE SEQUENCE [LARGE SCALE GENOMIC DNA]</scope>
    <source>
        <strain evidence="12">YNDBR</strain>
        <tissue evidence="12">Leaf</tissue>
    </source>
</reference>
<comment type="subcellular location">
    <subcellularLocation>
        <location evidence="1">Cell membrane</location>
    </subcellularLocation>
</comment>
<evidence type="ECO:0000256" key="8">
    <source>
        <dbReference type="ARBA" id="ARBA00022840"/>
    </source>
</evidence>
<dbReference type="AlphaFoldDB" id="A0AAP0PZM8"/>
<keyword evidence="4" id="KW-0723">Serine/threonine-protein kinase</keyword>
<feature type="domain" description="Protein kinase" evidence="11">
    <location>
        <begin position="1"/>
        <end position="309"/>
    </location>
</feature>
<dbReference type="InterPro" id="IPR011009">
    <property type="entry name" value="Kinase-like_dom_sf"/>
</dbReference>
<dbReference type="Gene3D" id="3.30.200.20">
    <property type="entry name" value="Phosphorylase Kinase, domain 1"/>
    <property type="match status" value="1"/>
</dbReference>
<keyword evidence="7" id="KW-0418">Kinase</keyword>
<evidence type="ECO:0000256" key="2">
    <source>
        <dbReference type="ARBA" id="ARBA00008684"/>
    </source>
</evidence>
<evidence type="ECO:0000256" key="6">
    <source>
        <dbReference type="ARBA" id="ARBA00022741"/>
    </source>
</evidence>
<protein>
    <recommendedName>
        <fullName evidence="11">Protein kinase domain-containing protein</fullName>
    </recommendedName>
</protein>
<dbReference type="Pfam" id="PF00069">
    <property type="entry name" value="Pkinase"/>
    <property type="match status" value="1"/>
</dbReference>
<gene>
    <name evidence="12" type="ORF">Syun_007811</name>
</gene>
<feature type="compositionally biased region" description="Low complexity" evidence="10">
    <location>
        <begin position="330"/>
        <end position="340"/>
    </location>
</feature>
<sequence>MGGFFSCLSSSKMEKSEGGDGVVTGGSFLQPHLNSNGVSTERTGAETASNIRDEIPGAQVPNGGQITSRMFSFNELAIATKGFHYFLGEGGFGPVYKGYLESTGQVSGAYFGILIQRYPFLTSIKPLDWNTRMKIAADAARGLDYLHNETFPSVIFRDMKSSNILLDEGYHAKLSDFGLAKLGPQDGKTHVSTRVMGTYGYCAPEYAMTGQLTIKSDIYSFGVVFLEIITGRKAIDETRSHGEHNLVAWARPLFRDRKNFHLMVDPRLRGCYPIRGLYQALAVAAMCLQEEFATRPLIADVLNALHYLANQKFDPDAVPSRSRREDFGQSGSHGSPSSHRNSPKTKGETGIAIENQLRLDELKRPDSRRGSPAHAGRGRHIPKNISPYTDGEGVVTAARVWGENWRGKKHVGEASNFNSKHE</sequence>
<dbReference type="PANTHER" id="PTHR47985">
    <property type="entry name" value="OS07G0668900 PROTEIN"/>
    <property type="match status" value="1"/>
</dbReference>
<keyword evidence="6" id="KW-0547">Nucleotide-binding</keyword>
<dbReference type="SUPFAM" id="SSF56112">
    <property type="entry name" value="Protein kinase-like (PK-like)"/>
    <property type="match status" value="1"/>
</dbReference>
<evidence type="ECO:0000256" key="9">
    <source>
        <dbReference type="ARBA" id="ARBA00023136"/>
    </source>
</evidence>
<feature type="region of interest" description="Disordered" evidence="10">
    <location>
        <begin position="316"/>
        <end position="390"/>
    </location>
</feature>
<comment type="similarity">
    <text evidence="2">Belongs to the protein kinase superfamily. Ser/Thr protein kinase family.</text>
</comment>
<dbReference type="GO" id="GO:0005886">
    <property type="term" value="C:plasma membrane"/>
    <property type="evidence" value="ECO:0007669"/>
    <property type="project" value="UniProtKB-SubCell"/>
</dbReference>
<evidence type="ECO:0000256" key="3">
    <source>
        <dbReference type="ARBA" id="ARBA00022475"/>
    </source>
</evidence>
<dbReference type="GO" id="GO:0004674">
    <property type="term" value="F:protein serine/threonine kinase activity"/>
    <property type="evidence" value="ECO:0007669"/>
    <property type="project" value="UniProtKB-KW"/>
</dbReference>
<organism evidence="12 13">
    <name type="scientific">Stephania yunnanensis</name>
    <dbReference type="NCBI Taxonomy" id="152371"/>
    <lineage>
        <taxon>Eukaryota</taxon>
        <taxon>Viridiplantae</taxon>
        <taxon>Streptophyta</taxon>
        <taxon>Embryophyta</taxon>
        <taxon>Tracheophyta</taxon>
        <taxon>Spermatophyta</taxon>
        <taxon>Magnoliopsida</taxon>
        <taxon>Ranunculales</taxon>
        <taxon>Menispermaceae</taxon>
        <taxon>Menispermoideae</taxon>
        <taxon>Cissampelideae</taxon>
        <taxon>Stephania</taxon>
    </lineage>
</organism>
<evidence type="ECO:0000256" key="10">
    <source>
        <dbReference type="SAM" id="MobiDB-lite"/>
    </source>
</evidence>
<evidence type="ECO:0000256" key="7">
    <source>
        <dbReference type="ARBA" id="ARBA00022777"/>
    </source>
</evidence>